<evidence type="ECO:0000313" key="2">
    <source>
        <dbReference type="EMBL" id="THV03110.1"/>
    </source>
</evidence>
<evidence type="ECO:0000313" key="3">
    <source>
        <dbReference type="Proteomes" id="UP000297245"/>
    </source>
</evidence>
<dbReference type="Proteomes" id="UP000297245">
    <property type="component" value="Unassembled WGS sequence"/>
</dbReference>
<dbReference type="OrthoDB" id="2744793at2759"/>
<evidence type="ECO:0000256" key="1">
    <source>
        <dbReference type="SAM" id="Phobius"/>
    </source>
</evidence>
<keyword evidence="3" id="KW-1185">Reference proteome</keyword>
<keyword evidence="1" id="KW-1133">Transmembrane helix</keyword>
<feature type="transmembrane region" description="Helical" evidence="1">
    <location>
        <begin position="20"/>
        <end position="45"/>
    </location>
</feature>
<organism evidence="2 3">
    <name type="scientific">Dendrothele bispora (strain CBS 962.96)</name>
    <dbReference type="NCBI Taxonomy" id="1314807"/>
    <lineage>
        <taxon>Eukaryota</taxon>
        <taxon>Fungi</taxon>
        <taxon>Dikarya</taxon>
        <taxon>Basidiomycota</taxon>
        <taxon>Agaricomycotina</taxon>
        <taxon>Agaricomycetes</taxon>
        <taxon>Agaricomycetidae</taxon>
        <taxon>Agaricales</taxon>
        <taxon>Agaricales incertae sedis</taxon>
        <taxon>Dendrothele</taxon>
    </lineage>
</organism>
<accession>A0A4S8MJX3</accession>
<dbReference type="AlphaFoldDB" id="A0A4S8MJX3"/>
<name>A0A4S8MJX3_DENBC</name>
<keyword evidence="1" id="KW-0472">Membrane</keyword>
<feature type="transmembrane region" description="Helical" evidence="1">
    <location>
        <begin position="57"/>
        <end position="82"/>
    </location>
</feature>
<proteinExistence type="predicted"/>
<feature type="transmembrane region" description="Helical" evidence="1">
    <location>
        <begin position="102"/>
        <end position="123"/>
    </location>
</feature>
<sequence>MSSRQSNSLSDNQLLELQLAILPNAIGSLAFGIYLPLALLAIYILMQEDQWSKPRLALLLFTSVMLLLAVLNVIAIISIGVINVNLHYPDPMLHSVQAIQLFTSRFTYILSDGIVIWRAWVFYPGQWTARIILILSILGACEHGMTPSFCAKKWIFTKL</sequence>
<reference evidence="2 3" key="1">
    <citation type="journal article" date="2019" name="Nat. Ecol. Evol.">
        <title>Megaphylogeny resolves global patterns of mushroom evolution.</title>
        <authorList>
            <person name="Varga T."/>
            <person name="Krizsan K."/>
            <person name="Foldi C."/>
            <person name="Dima B."/>
            <person name="Sanchez-Garcia M."/>
            <person name="Sanchez-Ramirez S."/>
            <person name="Szollosi G.J."/>
            <person name="Szarkandi J.G."/>
            <person name="Papp V."/>
            <person name="Albert L."/>
            <person name="Andreopoulos W."/>
            <person name="Angelini C."/>
            <person name="Antonin V."/>
            <person name="Barry K.W."/>
            <person name="Bougher N.L."/>
            <person name="Buchanan P."/>
            <person name="Buyck B."/>
            <person name="Bense V."/>
            <person name="Catcheside P."/>
            <person name="Chovatia M."/>
            <person name="Cooper J."/>
            <person name="Damon W."/>
            <person name="Desjardin D."/>
            <person name="Finy P."/>
            <person name="Geml J."/>
            <person name="Haridas S."/>
            <person name="Hughes K."/>
            <person name="Justo A."/>
            <person name="Karasinski D."/>
            <person name="Kautmanova I."/>
            <person name="Kiss B."/>
            <person name="Kocsube S."/>
            <person name="Kotiranta H."/>
            <person name="LaButti K.M."/>
            <person name="Lechner B.E."/>
            <person name="Liimatainen K."/>
            <person name="Lipzen A."/>
            <person name="Lukacs Z."/>
            <person name="Mihaltcheva S."/>
            <person name="Morgado L.N."/>
            <person name="Niskanen T."/>
            <person name="Noordeloos M.E."/>
            <person name="Ohm R.A."/>
            <person name="Ortiz-Santana B."/>
            <person name="Ovrebo C."/>
            <person name="Racz N."/>
            <person name="Riley R."/>
            <person name="Savchenko A."/>
            <person name="Shiryaev A."/>
            <person name="Soop K."/>
            <person name="Spirin V."/>
            <person name="Szebenyi C."/>
            <person name="Tomsovsky M."/>
            <person name="Tulloss R.E."/>
            <person name="Uehling J."/>
            <person name="Grigoriev I.V."/>
            <person name="Vagvolgyi C."/>
            <person name="Papp T."/>
            <person name="Martin F.M."/>
            <person name="Miettinen O."/>
            <person name="Hibbett D.S."/>
            <person name="Nagy L.G."/>
        </authorList>
    </citation>
    <scope>NUCLEOTIDE SEQUENCE [LARGE SCALE GENOMIC DNA]</scope>
    <source>
        <strain evidence="2 3">CBS 962.96</strain>
    </source>
</reference>
<protein>
    <submittedName>
        <fullName evidence="2">Uncharacterized protein</fullName>
    </submittedName>
</protein>
<gene>
    <name evidence="2" type="ORF">K435DRAFT_792002</name>
</gene>
<dbReference type="EMBL" id="ML179070">
    <property type="protein sequence ID" value="THV03110.1"/>
    <property type="molecule type" value="Genomic_DNA"/>
</dbReference>
<keyword evidence="1" id="KW-0812">Transmembrane</keyword>